<dbReference type="CDD" id="cd00408">
    <property type="entry name" value="DHDPS-like"/>
    <property type="match status" value="1"/>
</dbReference>
<dbReference type="PIRSF" id="PIRSF001365">
    <property type="entry name" value="DHDPS"/>
    <property type="match status" value="1"/>
</dbReference>
<sequence>MVASNSALKKEEIRGIIPPLVSTFTLGGDLALDLFINELKFMSSVGISLAVVGGSTGSGDELSPDELATLIGVATSQSSLRIIAGVITTTTRDAIRRGLLAKEAGACALMLGPPIYTTPSAEGLDNFITDVASATGLPIIYYNHFFNPPSVMKRIADLPGVICLKEVALEPVSELVQTVGDKVAVAAGADCVNIASFLFGAHASISGINTVIPHQYREIFAAHERRDYLQGRMLTEKIAPLAREMIKPDNFPARVKYAINLLGRSVGEPRKPSGNLAPDDRRNIEAAIRHAGLLK</sequence>
<evidence type="ECO:0000256" key="4">
    <source>
        <dbReference type="PIRSR" id="PIRSR001365-1"/>
    </source>
</evidence>
<evidence type="ECO:0000313" key="6">
    <source>
        <dbReference type="EMBL" id="SAL53634.1"/>
    </source>
</evidence>
<dbReference type="PRINTS" id="PR00146">
    <property type="entry name" value="DHPICSNTHASE"/>
</dbReference>
<keyword evidence="2 3" id="KW-0456">Lyase</keyword>
<dbReference type="AlphaFoldDB" id="A0A158IAP9"/>
<name>A0A158IAP9_9BURK</name>
<feature type="binding site" evidence="5">
    <location>
        <position position="205"/>
    </location>
    <ligand>
        <name>pyruvate</name>
        <dbReference type="ChEBI" id="CHEBI:15361"/>
    </ligand>
</feature>
<protein>
    <submittedName>
        <fullName evidence="6">Dihydrodipicolinate synthase</fullName>
    </submittedName>
</protein>
<dbReference type="SMART" id="SM01130">
    <property type="entry name" value="DHDPS"/>
    <property type="match status" value="1"/>
</dbReference>
<dbReference type="GO" id="GO:0008840">
    <property type="term" value="F:4-hydroxy-tetrahydrodipicolinate synthase activity"/>
    <property type="evidence" value="ECO:0007669"/>
    <property type="project" value="TreeGrafter"/>
</dbReference>
<dbReference type="RefSeq" id="WP_062089994.1">
    <property type="nucleotide sequence ID" value="NZ_FCOK02000046.1"/>
</dbReference>
<dbReference type="OrthoDB" id="9796205at2"/>
<accession>A0A158IAP9</accession>
<comment type="similarity">
    <text evidence="1 3">Belongs to the DapA family.</text>
</comment>
<evidence type="ECO:0000313" key="7">
    <source>
        <dbReference type="Proteomes" id="UP000054683"/>
    </source>
</evidence>
<evidence type="ECO:0000256" key="1">
    <source>
        <dbReference type="ARBA" id="ARBA00007592"/>
    </source>
</evidence>
<dbReference type="Proteomes" id="UP000054683">
    <property type="component" value="Unassembled WGS sequence"/>
</dbReference>
<organism evidence="6 7">
    <name type="scientific">Caballeronia udeis</name>
    <dbReference type="NCBI Taxonomy" id="1232866"/>
    <lineage>
        <taxon>Bacteria</taxon>
        <taxon>Pseudomonadati</taxon>
        <taxon>Pseudomonadota</taxon>
        <taxon>Betaproteobacteria</taxon>
        <taxon>Burkholderiales</taxon>
        <taxon>Burkholderiaceae</taxon>
        <taxon>Caballeronia</taxon>
    </lineage>
</organism>
<dbReference type="PANTHER" id="PTHR12128">
    <property type="entry name" value="DIHYDRODIPICOLINATE SYNTHASE"/>
    <property type="match status" value="1"/>
</dbReference>
<reference evidence="6 7" key="1">
    <citation type="submission" date="2016-01" db="EMBL/GenBank/DDBJ databases">
        <authorList>
            <person name="Oliw E.H."/>
        </authorList>
    </citation>
    <scope>NUCLEOTIDE SEQUENCE [LARGE SCALE GENOMIC DNA]</scope>
    <source>
        <strain evidence="6">LMG 27134</strain>
    </source>
</reference>
<evidence type="ECO:0000256" key="3">
    <source>
        <dbReference type="PIRNR" id="PIRNR001365"/>
    </source>
</evidence>
<dbReference type="Gene3D" id="3.20.20.70">
    <property type="entry name" value="Aldolase class I"/>
    <property type="match status" value="1"/>
</dbReference>
<proteinExistence type="inferred from homology"/>
<dbReference type="EMBL" id="FCOK02000046">
    <property type="protein sequence ID" value="SAL53634.1"/>
    <property type="molecule type" value="Genomic_DNA"/>
</dbReference>
<evidence type="ECO:0000256" key="2">
    <source>
        <dbReference type="ARBA" id="ARBA00023239"/>
    </source>
</evidence>
<dbReference type="PANTHER" id="PTHR12128:SF66">
    <property type="entry name" value="4-HYDROXY-2-OXOGLUTARATE ALDOLASE, MITOCHONDRIAL"/>
    <property type="match status" value="1"/>
</dbReference>
<feature type="binding site" evidence="5">
    <location>
        <position position="56"/>
    </location>
    <ligand>
        <name>pyruvate</name>
        <dbReference type="ChEBI" id="CHEBI:15361"/>
    </ligand>
</feature>
<dbReference type="InterPro" id="IPR002220">
    <property type="entry name" value="DapA-like"/>
</dbReference>
<dbReference type="Pfam" id="PF00701">
    <property type="entry name" value="DHDPS"/>
    <property type="match status" value="1"/>
</dbReference>
<feature type="active site" description="Proton donor/acceptor" evidence="4">
    <location>
        <position position="142"/>
    </location>
</feature>
<dbReference type="InterPro" id="IPR013785">
    <property type="entry name" value="Aldolase_TIM"/>
</dbReference>
<gene>
    <name evidence="6" type="ORF">AWB69_05648</name>
</gene>
<dbReference type="SUPFAM" id="SSF51569">
    <property type="entry name" value="Aldolase"/>
    <property type="match status" value="1"/>
</dbReference>
<feature type="active site" description="Schiff-base intermediate with substrate" evidence="4">
    <location>
        <position position="165"/>
    </location>
</feature>
<evidence type="ECO:0000256" key="5">
    <source>
        <dbReference type="PIRSR" id="PIRSR001365-2"/>
    </source>
</evidence>